<accession>W1IUN0</accession>
<evidence type="ECO:0000313" key="2">
    <source>
        <dbReference type="EMBL" id="CDL82207.1"/>
    </source>
</evidence>
<dbReference type="Proteomes" id="UP000019202">
    <property type="component" value="Unassembled WGS sequence"/>
</dbReference>
<organism evidence="2 3">
    <name type="scientific">Xenorhabdus szentirmaii DSM 16338</name>
    <dbReference type="NCBI Taxonomy" id="1427518"/>
    <lineage>
        <taxon>Bacteria</taxon>
        <taxon>Pseudomonadati</taxon>
        <taxon>Pseudomonadota</taxon>
        <taxon>Gammaproteobacteria</taxon>
        <taxon>Enterobacterales</taxon>
        <taxon>Morganellaceae</taxon>
        <taxon>Xenorhabdus</taxon>
    </lineage>
</organism>
<protein>
    <recommendedName>
        <fullName evidence="4">Auto-transporter adhesin head GIN domain-containing protein</fullName>
    </recommendedName>
</protein>
<comment type="caution">
    <text evidence="2">The sequence shown here is derived from an EMBL/GenBank/DDBJ whole genome shotgun (WGS) entry which is preliminary data.</text>
</comment>
<evidence type="ECO:0008006" key="4">
    <source>
        <dbReference type="Google" id="ProtNLM"/>
    </source>
</evidence>
<evidence type="ECO:0000256" key="1">
    <source>
        <dbReference type="SAM" id="SignalP"/>
    </source>
</evidence>
<keyword evidence="1" id="KW-0732">Signal</keyword>
<dbReference type="AlphaFoldDB" id="W1IUN0"/>
<dbReference type="RefSeq" id="WP_038236360.1">
    <property type="nucleotide sequence ID" value="NZ_CAWLWS010000077.1"/>
</dbReference>
<feature type="chain" id="PRO_5004804591" description="Auto-transporter adhesin head GIN domain-containing protein" evidence="1">
    <location>
        <begin position="26"/>
        <end position="122"/>
    </location>
</feature>
<dbReference type="EMBL" id="CBXF010000077">
    <property type="protein sequence ID" value="CDL82207.1"/>
    <property type="molecule type" value="Genomic_DNA"/>
</dbReference>
<dbReference type="GeneID" id="97126353"/>
<evidence type="ECO:0000313" key="3">
    <source>
        <dbReference type="Proteomes" id="UP000019202"/>
    </source>
</evidence>
<keyword evidence="3" id="KW-1185">Reference proteome</keyword>
<feature type="signal peptide" evidence="1">
    <location>
        <begin position="1"/>
        <end position="25"/>
    </location>
</feature>
<name>W1IUN0_9GAMM</name>
<sequence>MSLIKNIIVLSSFILSMSIISHAHAGLCIPKSQGEIKEITIAEDGYHFSVSFGTYTEVQILHELNDAKGMGVLNLLVTAMSRKGTVYVKGCKNGIISSIKVSMLGLSNPISNTAKEDNIEIG</sequence>
<reference evidence="2" key="1">
    <citation type="submission" date="2013-11" db="EMBL/GenBank/DDBJ databases">
        <title>Draft genome sequence and annotation of the entomopathogenic bacteria, Xenorhabdus cabanillasi strain JM26 and Xenorhabdus szentirmai strain DSM 16338.</title>
        <authorList>
            <person name="Gualtieri M."/>
            <person name="Ogier J.C."/>
            <person name="Pages S."/>
            <person name="Givaudan A."/>
            <person name="Gaudriault S."/>
        </authorList>
    </citation>
    <scope>NUCLEOTIDE SEQUENCE [LARGE SCALE GENOMIC DNA]</scope>
    <source>
        <strain evidence="2">DSM 16338</strain>
    </source>
</reference>
<proteinExistence type="predicted"/>
<gene>
    <name evidence="2" type="ORF">XSR1_20038</name>
</gene>